<gene>
    <name evidence="1" type="ORF">E2C01_072657</name>
</gene>
<comment type="caution">
    <text evidence="1">The sequence shown here is derived from an EMBL/GenBank/DDBJ whole genome shotgun (WGS) entry which is preliminary data.</text>
</comment>
<keyword evidence="2" id="KW-1185">Reference proteome</keyword>
<organism evidence="1 2">
    <name type="scientific">Portunus trituberculatus</name>
    <name type="common">Swimming crab</name>
    <name type="synonym">Neptunus trituberculatus</name>
    <dbReference type="NCBI Taxonomy" id="210409"/>
    <lineage>
        <taxon>Eukaryota</taxon>
        <taxon>Metazoa</taxon>
        <taxon>Ecdysozoa</taxon>
        <taxon>Arthropoda</taxon>
        <taxon>Crustacea</taxon>
        <taxon>Multicrustacea</taxon>
        <taxon>Malacostraca</taxon>
        <taxon>Eumalacostraca</taxon>
        <taxon>Eucarida</taxon>
        <taxon>Decapoda</taxon>
        <taxon>Pleocyemata</taxon>
        <taxon>Brachyura</taxon>
        <taxon>Eubrachyura</taxon>
        <taxon>Portunoidea</taxon>
        <taxon>Portunidae</taxon>
        <taxon>Portuninae</taxon>
        <taxon>Portunus</taxon>
    </lineage>
</organism>
<name>A0A5B7I7S0_PORTR</name>
<dbReference type="EMBL" id="VSRR010047787">
    <property type="protein sequence ID" value="MPC78175.1"/>
    <property type="molecule type" value="Genomic_DNA"/>
</dbReference>
<proteinExistence type="predicted"/>
<sequence>MPVLNVRVVLVLQEADLGPVTPHGWINSTRSSVGSVTPQDSASQAGQVLLLEVLLAAIAAMAASQSFTKRSAEVGPVRPASVAFFGPGVAVSEGLKDPWVRVGLLVAIFLPRSH</sequence>
<reference evidence="1 2" key="1">
    <citation type="submission" date="2019-05" db="EMBL/GenBank/DDBJ databases">
        <title>Another draft genome of Portunus trituberculatus and its Hox gene families provides insights of decapod evolution.</title>
        <authorList>
            <person name="Jeong J.-H."/>
            <person name="Song I."/>
            <person name="Kim S."/>
            <person name="Choi T."/>
            <person name="Kim D."/>
            <person name="Ryu S."/>
            <person name="Kim W."/>
        </authorList>
    </citation>
    <scope>NUCLEOTIDE SEQUENCE [LARGE SCALE GENOMIC DNA]</scope>
    <source>
        <tissue evidence="1">Muscle</tissue>
    </source>
</reference>
<dbReference type="AlphaFoldDB" id="A0A5B7I7S0"/>
<protein>
    <submittedName>
        <fullName evidence="1">Uncharacterized protein</fullName>
    </submittedName>
</protein>
<evidence type="ECO:0000313" key="2">
    <source>
        <dbReference type="Proteomes" id="UP000324222"/>
    </source>
</evidence>
<accession>A0A5B7I7S0</accession>
<dbReference type="Proteomes" id="UP000324222">
    <property type="component" value="Unassembled WGS sequence"/>
</dbReference>
<evidence type="ECO:0000313" key="1">
    <source>
        <dbReference type="EMBL" id="MPC78175.1"/>
    </source>
</evidence>